<feature type="compositionally biased region" description="Basic and acidic residues" evidence="1">
    <location>
        <begin position="788"/>
        <end position="812"/>
    </location>
</feature>
<feature type="compositionally biased region" description="Polar residues" evidence="1">
    <location>
        <begin position="1287"/>
        <end position="1323"/>
    </location>
</feature>
<feature type="compositionally biased region" description="Polar residues" evidence="1">
    <location>
        <begin position="842"/>
        <end position="869"/>
    </location>
</feature>
<feature type="compositionally biased region" description="Low complexity" evidence="1">
    <location>
        <begin position="1085"/>
        <end position="1095"/>
    </location>
</feature>
<organism evidence="3 4">
    <name type="scientific">Elsinoe batatas</name>
    <dbReference type="NCBI Taxonomy" id="2601811"/>
    <lineage>
        <taxon>Eukaryota</taxon>
        <taxon>Fungi</taxon>
        <taxon>Dikarya</taxon>
        <taxon>Ascomycota</taxon>
        <taxon>Pezizomycotina</taxon>
        <taxon>Dothideomycetes</taxon>
        <taxon>Dothideomycetidae</taxon>
        <taxon>Myriangiales</taxon>
        <taxon>Elsinoaceae</taxon>
        <taxon>Elsinoe</taxon>
    </lineage>
</organism>
<feature type="region of interest" description="Disordered" evidence="1">
    <location>
        <begin position="615"/>
        <end position="1001"/>
    </location>
</feature>
<feature type="compositionally biased region" description="Polar residues" evidence="1">
    <location>
        <begin position="1268"/>
        <end position="1280"/>
    </location>
</feature>
<feature type="compositionally biased region" description="Basic and acidic residues" evidence="1">
    <location>
        <begin position="227"/>
        <end position="236"/>
    </location>
</feature>
<feature type="compositionally biased region" description="Polar residues" evidence="1">
    <location>
        <begin position="1034"/>
        <end position="1075"/>
    </location>
</feature>
<feature type="compositionally biased region" description="Low complexity" evidence="1">
    <location>
        <begin position="424"/>
        <end position="438"/>
    </location>
</feature>
<accession>A0A8K0PKU4</accession>
<feature type="region of interest" description="Disordered" evidence="1">
    <location>
        <begin position="1034"/>
        <end position="1164"/>
    </location>
</feature>
<feature type="compositionally biased region" description="Basic and acidic residues" evidence="1">
    <location>
        <begin position="647"/>
        <end position="669"/>
    </location>
</feature>
<feature type="compositionally biased region" description="Polar residues" evidence="1">
    <location>
        <begin position="355"/>
        <end position="364"/>
    </location>
</feature>
<feature type="compositionally biased region" description="Low complexity" evidence="1">
    <location>
        <begin position="695"/>
        <end position="706"/>
    </location>
</feature>
<feature type="compositionally biased region" description="Basic and acidic residues" evidence="1">
    <location>
        <begin position="821"/>
        <end position="836"/>
    </location>
</feature>
<evidence type="ECO:0000256" key="2">
    <source>
        <dbReference type="SAM" id="Phobius"/>
    </source>
</evidence>
<feature type="compositionally biased region" description="Polar residues" evidence="1">
    <location>
        <begin position="292"/>
        <end position="305"/>
    </location>
</feature>
<feature type="compositionally biased region" description="Acidic residues" evidence="1">
    <location>
        <begin position="1362"/>
        <end position="1401"/>
    </location>
</feature>
<dbReference type="Proteomes" id="UP000809789">
    <property type="component" value="Unassembled WGS sequence"/>
</dbReference>
<feature type="transmembrane region" description="Helical" evidence="2">
    <location>
        <begin position="30"/>
        <end position="53"/>
    </location>
</feature>
<feature type="compositionally biased region" description="Basic and acidic residues" evidence="1">
    <location>
        <begin position="719"/>
        <end position="763"/>
    </location>
</feature>
<feature type="compositionally biased region" description="Basic and acidic residues" evidence="1">
    <location>
        <begin position="1255"/>
        <end position="1266"/>
    </location>
</feature>
<keyword evidence="2" id="KW-0472">Membrane</keyword>
<proteinExistence type="predicted"/>
<feature type="region of interest" description="Disordered" evidence="1">
    <location>
        <begin position="1235"/>
        <end position="1432"/>
    </location>
</feature>
<feature type="region of interest" description="Disordered" evidence="1">
    <location>
        <begin position="253"/>
        <end position="305"/>
    </location>
</feature>
<evidence type="ECO:0000313" key="4">
    <source>
        <dbReference type="Proteomes" id="UP000809789"/>
    </source>
</evidence>
<feature type="compositionally biased region" description="Acidic residues" evidence="1">
    <location>
        <begin position="938"/>
        <end position="949"/>
    </location>
</feature>
<dbReference type="CDD" id="cd22265">
    <property type="entry name" value="UDM1_RNF168"/>
    <property type="match status" value="1"/>
</dbReference>
<reference evidence="3" key="1">
    <citation type="submission" date="2021-07" db="EMBL/GenBank/DDBJ databases">
        <title>Elsinoe batatas strain:CRI-CJ2 Genome sequencing and assembly.</title>
        <authorList>
            <person name="Huang L."/>
        </authorList>
    </citation>
    <scope>NUCLEOTIDE SEQUENCE</scope>
    <source>
        <strain evidence="3">CRI-CJ2</strain>
    </source>
</reference>
<comment type="caution">
    <text evidence="3">The sequence shown here is derived from an EMBL/GenBank/DDBJ whole genome shotgun (WGS) entry which is preliminary data.</text>
</comment>
<keyword evidence="4" id="KW-1185">Reference proteome</keyword>
<feature type="region of interest" description="Disordered" evidence="1">
    <location>
        <begin position="211"/>
        <end position="236"/>
    </location>
</feature>
<keyword evidence="2" id="KW-0812">Transmembrane</keyword>
<dbReference type="EMBL" id="JAESVG020000001">
    <property type="protein sequence ID" value="KAG8630973.1"/>
    <property type="molecule type" value="Genomic_DNA"/>
</dbReference>
<protein>
    <submittedName>
        <fullName evidence="3">Uncharacterized protein</fullName>
    </submittedName>
</protein>
<feature type="compositionally biased region" description="Low complexity" evidence="1">
    <location>
        <begin position="448"/>
        <end position="458"/>
    </location>
</feature>
<feature type="region of interest" description="Disordered" evidence="1">
    <location>
        <begin position="340"/>
        <end position="488"/>
    </location>
</feature>
<evidence type="ECO:0000313" key="3">
    <source>
        <dbReference type="EMBL" id="KAG8630973.1"/>
    </source>
</evidence>
<sequence length="1432" mass="156496">MDIPTINVPPNSGAFTTVSTPAMTSLTNPLLLAILLTIHLATSWATLTFPLAIIIKAYANQLRLLRTAQANFEIFLLFTLTGFIFCPSYPLVVIGTLALAVQGISTTCRYGNMPPYRRRLMRTRQHRSGLSIKEMVAEDVEIMHEAPQIIEEVQQEKEDLGPDWAKNRVDNYMKTQPLLLFNSKRDKSFEREKAEAEISAAKEEAERIQREQEEAAANESAQVIAEQEAKDQRRTDEQQRILMKQFRERLGAAEKTTADIAPEAKGPTSPIVDLPAENVEVPAATPVEEKGTTSAVTDLTNEPDTTSVVTQDHIVDSPVAIPAAPQQEDTTTLVTTEVIEAAQVTADPPQREEITTSPSASQQPLEIPVPTSAVREEQGTTSSPSDDDVEVVSEQPAQEEPQSVHPKLDEDMGEAPALDEATDMADAPAADFAQQPATVEPQDEDMAEAPAEANNGAGVFDQGLPQEVQFQAPFQAAQQVPSFDAPQQAQDLTMEDAAELPQQQIPITFTQPIQQLPQDMPAQSGLQDPMQDGMPLPEQHFQGMGLQQFQQQPQQVPQQVPQPFMPIPEQGTAFTSAPSVQQPYHQQQNLFGSTAPMHFSFGGAAAIDFGQSGLASSNYTRRSSNNPLTRNSTRGLNTSKKITFAEIKARDAAAEKRKAEEAEAKERRSAQSQEAFQKLAVPKSMGMDVDTPEGSAAAASKPATTTFNQRRQAQFDAPPPKREDFMTPEALRKEKVAKENLKKQQEENQKRLEKEQEDNKKADAAGQAQTDGEKARGTDEPEGDAMEEDKRDPGAPFHSDKAMLGLKNRERATTPPAFDPAQHDENEQMRQLKELDDGLFGGSSQYNNANAQDQSSSDQNGEPDNNQEFGQLDDKQKKNDQQTSSSSTIPSNNLGQEGTGDQEAGTLSDKAAGKRPVTGGLRLPGLGGQATPSGDQKMEDEESDADDDEAHQGASVPAQVPQDTNNDFEPLKPKGFKPHGTSWGFKISSTPQAPVDPSSLRQLKAYVNGTSPNIADTQGQHKSVLNLDDKVNPHITTPSSQTVGSSSQTNTQGSFAFGNPSQGPFAFGNSSSTATPYFDTPLFDNQNSSQSNNNNGFTYPSPPKQQFNSNDFNPGPMPRHKRLPKPRLHRYDDIVSFDPDENDSATGESGRMAQAGKHHQQQGEIRQVLRRMIQQDLARGYLDHDMAALRSDHVFDPEAPTLRDGTPATGLNWEAFQAESGWLYCGPEGEFSGPYGNGTWFKDPTTEYIPAPGKPQEERGDLHEEQTEQSQGTAQAQPQDQEMDSVEGTTQPFPQTNEQANPQPDITSNTEVSAQTRPHSNAFTLAHPTTPDDPVEAARRIAQGMARPTTRGAPIETPRAEEGEDDQVNPDGDDGSEGDDEESSDDEEDAEGEEEEGEWEAVDGIWVPRPQFAPANVEVREDEREDLGMLDP</sequence>
<feature type="transmembrane region" description="Helical" evidence="2">
    <location>
        <begin position="74"/>
        <end position="101"/>
    </location>
</feature>
<feature type="compositionally biased region" description="Basic residues" evidence="1">
    <location>
        <begin position="1118"/>
        <end position="1128"/>
    </location>
</feature>
<feature type="compositionally biased region" description="Low complexity" evidence="1">
    <location>
        <begin position="465"/>
        <end position="481"/>
    </location>
</feature>
<gene>
    <name evidence="3" type="ORF">KVT40_000113</name>
</gene>
<feature type="compositionally biased region" description="Polar residues" evidence="1">
    <location>
        <begin position="615"/>
        <end position="641"/>
    </location>
</feature>
<name>A0A8K0PKU4_9PEZI</name>
<evidence type="ECO:0000256" key="1">
    <source>
        <dbReference type="SAM" id="MobiDB-lite"/>
    </source>
</evidence>
<keyword evidence="2" id="KW-1133">Transmembrane helix</keyword>